<dbReference type="AlphaFoldDB" id="A0A9X2EIU6"/>
<dbReference type="EC" id="5.2.1.8" evidence="3"/>
<dbReference type="Proteomes" id="UP001155128">
    <property type="component" value="Unassembled WGS sequence"/>
</dbReference>
<dbReference type="SUPFAM" id="SSF50891">
    <property type="entry name" value="Cyclophilin-like"/>
    <property type="match status" value="1"/>
</dbReference>
<comment type="function">
    <text evidence="3">PPIases accelerate the folding of proteins. It catalyzes the cis-trans isomerization of proline imidic peptide bonds in oligopeptides.</text>
</comment>
<keyword evidence="1 3" id="KW-0697">Rotamase</keyword>
<name>A0A9X2EIU6_9SPHN</name>
<feature type="signal peptide" evidence="3">
    <location>
        <begin position="1"/>
        <end position="23"/>
    </location>
</feature>
<dbReference type="PROSITE" id="PS50072">
    <property type="entry name" value="CSA_PPIASE_2"/>
    <property type="match status" value="1"/>
</dbReference>
<dbReference type="GO" id="GO:0003755">
    <property type="term" value="F:peptidyl-prolyl cis-trans isomerase activity"/>
    <property type="evidence" value="ECO:0007669"/>
    <property type="project" value="UniProtKB-UniRule"/>
</dbReference>
<dbReference type="InterPro" id="IPR044666">
    <property type="entry name" value="Cyclophilin_A-like"/>
</dbReference>
<gene>
    <name evidence="5" type="ORF">NDO55_01020</name>
</gene>
<proteinExistence type="inferred from homology"/>
<dbReference type="EMBL" id="JAMSHT010000001">
    <property type="protein sequence ID" value="MCM8556399.1"/>
    <property type="molecule type" value="Genomic_DNA"/>
</dbReference>
<organism evidence="5 6">
    <name type="scientific">Sphingomicrobium sediminis</name>
    <dbReference type="NCBI Taxonomy" id="2950949"/>
    <lineage>
        <taxon>Bacteria</taxon>
        <taxon>Pseudomonadati</taxon>
        <taxon>Pseudomonadota</taxon>
        <taxon>Alphaproteobacteria</taxon>
        <taxon>Sphingomonadales</taxon>
        <taxon>Sphingomonadaceae</taxon>
        <taxon>Sphingomicrobium</taxon>
    </lineage>
</organism>
<reference evidence="5" key="1">
    <citation type="submission" date="2022-06" db="EMBL/GenBank/DDBJ databases">
        <title>Sphingomicrobium sedimins sp. nov., a marine bacterium isolated from tidal flat.</title>
        <authorList>
            <person name="Kim C.-H."/>
            <person name="Yoo Y."/>
            <person name="Kim J.-J."/>
        </authorList>
    </citation>
    <scope>NUCLEOTIDE SEQUENCE</scope>
    <source>
        <strain evidence="5">GRR-S6-50</strain>
    </source>
</reference>
<dbReference type="InterPro" id="IPR029000">
    <property type="entry name" value="Cyclophilin-like_dom_sf"/>
</dbReference>
<comment type="similarity">
    <text evidence="3">Belongs to the cyclophilin-type PPIase family.</text>
</comment>
<protein>
    <recommendedName>
        <fullName evidence="3">Peptidyl-prolyl cis-trans isomerase</fullName>
        <shortName evidence="3">PPIase</shortName>
        <ecNumber evidence="3">5.2.1.8</ecNumber>
    </recommendedName>
</protein>
<dbReference type="RefSeq" id="WP_252111565.1">
    <property type="nucleotide sequence ID" value="NZ_JAMSHT010000001.1"/>
</dbReference>
<dbReference type="CDD" id="cd00317">
    <property type="entry name" value="cyclophilin"/>
    <property type="match status" value="1"/>
</dbReference>
<accession>A0A9X2EIU6</accession>
<evidence type="ECO:0000313" key="6">
    <source>
        <dbReference type="Proteomes" id="UP001155128"/>
    </source>
</evidence>
<keyword evidence="3" id="KW-0732">Signal</keyword>
<keyword evidence="2 3" id="KW-0413">Isomerase</keyword>
<evidence type="ECO:0000256" key="1">
    <source>
        <dbReference type="ARBA" id="ARBA00023110"/>
    </source>
</evidence>
<sequence length="219" mass="23240">MFKLLAKLTLAATALSLSASPLAAQDKGKINSQMPALTHRAPAEIANDPSNHLYLTLDNGGTVEILLRPDAAPNHVHRIQTLASAGFYDGIIFHRVIPGFMAQGGDPTGTGTGGSTFPDLEAEFNRLPHLRGVVAMARAQEENSANSQFYIMFSPRFRLDEDYTVVGRVVAGMDVVDRINPGEPPVQPTKIVSARIGGPVPPAPLAIAAPEAVDPDEEG</sequence>
<comment type="catalytic activity">
    <reaction evidence="3">
        <text>[protein]-peptidylproline (omega=180) = [protein]-peptidylproline (omega=0)</text>
        <dbReference type="Rhea" id="RHEA:16237"/>
        <dbReference type="Rhea" id="RHEA-COMP:10747"/>
        <dbReference type="Rhea" id="RHEA-COMP:10748"/>
        <dbReference type="ChEBI" id="CHEBI:83833"/>
        <dbReference type="ChEBI" id="CHEBI:83834"/>
        <dbReference type="EC" id="5.2.1.8"/>
    </reaction>
</comment>
<dbReference type="Gene3D" id="2.40.100.10">
    <property type="entry name" value="Cyclophilin-like"/>
    <property type="match status" value="1"/>
</dbReference>
<comment type="caution">
    <text evidence="5">The sequence shown here is derived from an EMBL/GenBank/DDBJ whole genome shotgun (WGS) entry which is preliminary data.</text>
</comment>
<evidence type="ECO:0000313" key="5">
    <source>
        <dbReference type="EMBL" id="MCM8556399.1"/>
    </source>
</evidence>
<evidence type="ECO:0000256" key="2">
    <source>
        <dbReference type="ARBA" id="ARBA00023235"/>
    </source>
</evidence>
<dbReference type="PANTHER" id="PTHR45625">
    <property type="entry name" value="PEPTIDYL-PROLYL CIS-TRANS ISOMERASE-RELATED"/>
    <property type="match status" value="1"/>
</dbReference>
<evidence type="ECO:0000259" key="4">
    <source>
        <dbReference type="PROSITE" id="PS50072"/>
    </source>
</evidence>
<dbReference type="PANTHER" id="PTHR45625:SF4">
    <property type="entry name" value="PEPTIDYLPROLYL ISOMERASE DOMAIN AND WD REPEAT-CONTAINING PROTEIN 1"/>
    <property type="match status" value="1"/>
</dbReference>
<keyword evidence="6" id="KW-1185">Reference proteome</keyword>
<dbReference type="InterPro" id="IPR002130">
    <property type="entry name" value="Cyclophilin-type_PPIase_dom"/>
</dbReference>
<feature type="domain" description="PPIase cyclophilin-type" evidence="4">
    <location>
        <begin position="61"/>
        <end position="212"/>
    </location>
</feature>
<dbReference type="PRINTS" id="PR00153">
    <property type="entry name" value="CSAPPISMRASE"/>
</dbReference>
<feature type="chain" id="PRO_5041021073" description="Peptidyl-prolyl cis-trans isomerase" evidence="3">
    <location>
        <begin position="24"/>
        <end position="219"/>
    </location>
</feature>
<evidence type="ECO:0000256" key="3">
    <source>
        <dbReference type="RuleBase" id="RU363019"/>
    </source>
</evidence>
<dbReference type="Pfam" id="PF00160">
    <property type="entry name" value="Pro_isomerase"/>
    <property type="match status" value="1"/>
</dbReference>